<dbReference type="SUPFAM" id="SSF52980">
    <property type="entry name" value="Restriction endonuclease-like"/>
    <property type="match status" value="1"/>
</dbReference>
<feature type="domain" description="UvrD-like helicase C-terminal" evidence="17">
    <location>
        <begin position="298"/>
        <end position="604"/>
    </location>
</feature>
<dbReference type="InterPro" id="IPR027417">
    <property type="entry name" value="P-loop_NTPase"/>
</dbReference>
<evidence type="ECO:0000259" key="17">
    <source>
        <dbReference type="PROSITE" id="PS51217"/>
    </source>
</evidence>
<dbReference type="Gene3D" id="3.40.50.300">
    <property type="entry name" value="P-loop containing nucleotide triphosphate hydrolases"/>
    <property type="match status" value="2"/>
</dbReference>
<name>A0A5J5IST5_9MICO</name>
<dbReference type="SUPFAM" id="SSF52540">
    <property type="entry name" value="P-loop containing nucleoside triphosphate hydrolases"/>
    <property type="match status" value="1"/>
</dbReference>
<dbReference type="EMBL" id="VYRZ01000002">
    <property type="protein sequence ID" value="KAA9086693.1"/>
    <property type="molecule type" value="Genomic_DNA"/>
</dbReference>
<dbReference type="GO" id="GO:0004527">
    <property type="term" value="F:exonuclease activity"/>
    <property type="evidence" value="ECO:0007669"/>
    <property type="project" value="UniProtKB-KW"/>
</dbReference>
<dbReference type="InterPro" id="IPR011335">
    <property type="entry name" value="Restrct_endonuc-II-like"/>
</dbReference>
<evidence type="ECO:0000256" key="4">
    <source>
        <dbReference type="ARBA" id="ARBA00022763"/>
    </source>
</evidence>
<evidence type="ECO:0000313" key="18">
    <source>
        <dbReference type="EMBL" id="KAA9086693.1"/>
    </source>
</evidence>
<keyword evidence="6 15" id="KW-0347">Helicase</keyword>
<dbReference type="GO" id="GO:0003677">
    <property type="term" value="F:DNA binding"/>
    <property type="evidence" value="ECO:0007669"/>
    <property type="project" value="UniProtKB-KW"/>
</dbReference>
<sequence>MSAEPSGVVLDASQSRVLELPADASAVVVGAPGSGKSTVVVERVRRLVAEGVSPDAVAVLTPTRQAATELRDRLGVAVGVATAGPLARSVAAFAFQIVRAAAAASGEEPPRLLTGADEDVMIRDLLDGDAEDEDAGVRRWPAELPTAVRSTRSFRAEVRAFIADCTEAGIGPAELTTRAEHESRPAWAAMASFLSEYRAVRAAMRAPHRDAAGLVREAAGIVAAGHRLPGGVRVLIVDDAQELTRAGVELLEACARRGVAVLAFGDPDVGSGAFRGATPENFARLAGRHPVLVLSEGHRSSSAQNDLVADVTSRIGAVGVVAHRRAPIGAAPDGSVRAFALRSRGEEYDAIARLLRERHVHGAVPWVSCAVIAHDTRQVAALEAELAARDVPTVASGAGASLGSSPVVRDLLRLVDLSARPVAEWSRDDVVEALRGGGLDAVDQRRLRTALRHAELREDPAAVGSAWEALLSALANPLEFAVFDLREARRASRVAETLARLRAGLADGADAHELLWIAWGGSGRERALREAARGQGALAAQAGRDLDAVVTLVQAAKRHGEREDGTAPIAFLRSVLDADVGDDRFVAPPMSGAVRVLTPAAALGTEFDTVVIAGVQEGVWPNLRVRGGLLDTWRLGFADRAAADAFDRRRAVLHDELRLFARAVSRARTLLVVTAVDDDDTGPSPLFDLLPDPESAPPEAAHPLTLRGLVARSRRTLTEDRRTVEERADAAAQLALLADAAVPGADPEQWFGVAAPSSTAPLRDAAADGIRISPSRMETLEECQLNWVIGDLGGDSGSATAGIGTIVHGALEVADPDEEALWRAVESRWGELEFESAWRERAERARARDLVRRLAVYLRHFERDGGVLLGAEPRFEVELAAADDDSARIIVSGAVDRVELRADGSVVIVDLKTGKREPQTDRGVAAHAQLAAYQLAHERGAIPAAAGHPSGGAMLLLLRPTAATKDYATPRQPPLDDDTRAAFDTRVRAAADVMRGATFEAPFEEHCRDDHSFGLCRIHTIGPVSAL</sequence>
<keyword evidence="5 15" id="KW-0378">Hydrolase</keyword>
<dbReference type="AlphaFoldDB" id="A0A5J5IST5"/>
<keyword evidence="2" id="KW-0540">Nuclease</keyword>
<dbReference type="InterPro" id="IPR013986">
    <property type="entry name" value="DExx_box_DNA_helicase_dom_sf"/>
</dbReference>
<reference evidence="19" key="1">
    <citation type="submission" date="2019-09" db="EMBL/GenBank/DDBJ databases">
        <title>Mumia zhuanghuii sp. nov. isolated from the intestinal contents of plateau pika (Ochotona curzoniae) in the Qinghai-Tibet plateau of China.</title>
        <authorList>
            <person name="Tian Z."/>
        </authorList>
    </citation>
    <scope>NUCLEOTIDE SEQUENCE [LARGE SCALE GENOMIC DNA]</scope>
    <source>
        <strain evidence="19">DSM 25564</strain>
    </source>
</reference>
<evidence type="ECO:0000256" key="15">
    <source>
        <dbReference type="PROSITE-ProRule" id="PRU00560"/>
    </source>
</evidence>
<dbReference type="GO" id="GO:0000725">
    <property type="term" value="P:recombinational repair"/>
    <property type="evidence" value="ECO:0007669"/>
    <property type="project" value="TreeGrafter"/>
</dbReference>
<dbReference type="InterPro" id="IPR014017">
    <property type="entry name" value="DNA_helicase_UvrD-like_C"/>
</dbReference>
<dbReference type="PANTHER" id="PTHR11070:SF59">
    <property type="entry name" value="DNA 3'-5' HELICASE"/>
    <property type="match status" value="1"/>
</dbReference>
<dbReference type="PROSITE" id="PS51217">
    <property type="entry name" value="UVRD_HELICASE_CTER"/>
    <property type="match status" value="1"/>
</dbReference>
<comment type="catalytic activity">
    <reaction evidence="12">
        <text>Couples ATP hydrolysis with the unwinding of duplex DNA by translocating in the 3'-5' direction.</text>
        <dbReference type="EC" id="5.6.2.4"/>
    </reaction>
</comment>
<evidence type="ECO:0000256" key="14">
    <source>
        <dbReference type="ARBA" id="ARBA00048988"/>
    </source>
</evidence>
<dbReference type="EC" id="5.6.2.4" evidence="13"/>
<dbReference type="PANTHER" id="PTHR11070">
    <property type="entry name" value="UVRD / RECB / PCRA DNA HELICASE FAMILY MEMBER"/>
    <property type="match status" value="1"/>
</dbReference>
<evidence type="ECO:0000256" key="1">
    <source>
        <dbReference type="ARBA" id="ARBA00009922"/>
    </source>
</evidence>
<protein>
    <recommendedName>
        <fullName evidence="13">DNA 3'-5' helicase</fullName>
        <ecNumber evidence="13">5.6.2.4</ecNumber>
    </recommendedName>
</protein>
<dbReference type="Gene3D" id="1.10.10.160">
    <property type="match status" value="1"/>
</dbReference>
<dbReference type="InterPro" id="IPR011604">
    <property type="entry name" value="PDDEXK-like_dom_sf"/>
</dbReference>
<dbReference type="InterPro" id="IPR014016">
    <property type="entry name" value="UvrD-like_ATP-bd"/>
</dbReference>
<evidence type="ECO:0000256" key="6">
    <source>
        <dbReference type="ARBA" id="ARBA00022806"/>
    </source>
</evidence>
<evidence type="ECO:0000256" key="5">
    <source>
        <dbReference type="ARBA" id="ARBA00022801"/>
    </source>
</evidence>
<keyword evidence="7" id="KW-0269">Exonuclease</keyword>
<evidence type="ECO:0000313" key="19">
    <source>
        <dbReference type="Proteomes" id="UP000327039"/>
    </source>
</evidence>
<dbReference type="GO" id="GO:0043138">
    <property type="term" value="F:3'-5' DNA helicase activity"/>
    <property type="evidence" value="ECO:0007669"/>
    <property type="project" value="UniProtKB-EC"/>
</dbReference>
<comment type="caution">
    <text evidence="18">The sequence shown here is derived from an EMBL/GenBank/DDBJ whole genome shotgun (WGS) entry which is preliminary data.</text>
</comment>
<accession>A0A5J5IST5</accession>
<keyword evidence="4" id="KW-0227">DNA damage</keyword>
<keyword evidence="19" id="KW-1185">Reference proteome</keyword>
<comment type="similarity">
    <text evidence="1">Belongs to the helicase family. UvrD subfamily.</text>
</comment>
<dbReference type="GO" id="GO:0005829">
    <property type="term" value="C:cytosol"/>
    <property type="evidence" value="ECO:0007669"/>
    <property type="project" value="TreeGrafter"/>
</dbReference>
<dbReference type="GO" id="GO:0005524">
    <property type="term" value="F:ATP binding"/>
    <property type="evidence" value="ECO:0007669"/>
    <property type="project" value="UniProtKB-UniRule"/>
</dbReference>
<feature type="domain" description="UvrD-like helicase ATP-binding" evidence="16">
    <location>
        <begin position="9"/>
        <end position="301"/>
    </location>
</feature>
<evidence type="ECO:0000256" key="9">
    <source>
        <dbReference type="ARBA" id="ARBA00023125"/>
    </source>
</evidence>
<evidence type="ECO:0000256" key="3">
    <source>
        <dbReference type="ARBA" id="ARBA00022741"/>
    </source>
</evidence>
<dbReference type="OrthoDB" id="5240387at2"/>
<evidence type="ECO:0000256" key="10">
    <source>
        <dbReference type="ARBA" id="ARBA00023204"/>
    </source>
</evidence>
<evidence type="ECO:0000256" key="12">
    <source>
        <dbReference type="ARBA" id="ARBA00034617"/>
    </source>
</evidence>
<evidence type="ECO:0000259" key="16">
    <source>
        <dbReference type="PROSITE" id="PS51198"/>
    </source>
</evidence>
<gene>
    <name evidence="18" type="ORF">F6B42_06715</name>
</gene>
<feature type="binding site" evidence="15">
    <location>
        <begin position="30"/>
        <end position="37"/>
    </location>
    <ligand>
        <name>ATP</name>
        <dbReference type="ChEBI" id="CHEBI:30616"/>
    </ligand>
</feature>
<keyword evidence="3 15" id="KW-0547">Nucleotide-binding</keyword>
<dbReference type="GO" id="GO:0033202">
    <property type="term" value="C:DNA helicase complex"/>
    <property type="evidence" value="ECO:0007669"/>
    <property type="project" value="TreeGrafter"/>
</dbReference>
<organism evidence="18 19">
    <name type="scientific">Microbacterium radiodurans</name>
    <dbReference type="NCBI Taxonomy" id="661398"/>
    <lineage>
        <taxon>Bacteria</taxon>
        <taxon>Bacillati</taxon>
        <taxon>Actinomycetota</taxon>
        <taxon>Actinomycetes</taxon>
        <taxon>Micrococcales</taxon>
        <taxon>Microbacteriaceae</taxon>
        <taxon>Microbacterium</taxon>
    </lineage>
</organism>
<evidence type="ECO:0000256" key="8">
    <source>
        <dbReference type="ARBA" id="ARBA00022840"/>
    </source>
</evidence>
<keyword evidence="8 15" id="KW-0067">ATP-binding</keyword>
<keyword evidence="11" id="KW-0413">Isomerase</keyword>
<keyword evidence="9" id="KW-0238">DNA-binding</keyword>
<evidence type="ECO:0000256" key="7">
    <source>
        <dbReference type="ARBA" id="ARBA00022839"/>
    </source>
</evidence>
<evidence type="ECO:0000256" key="2">
    <source>
        <dbReference type="ARBA" id="ARBA00022722"/>
    </source>
</evidence>
<dbReference type="Gene3D" id="3.90.320.10">
    <property type="match status" value="1"/>
</dbReference>
<dbReference type="PROSITE" id="PS51198">
    <property type="entry name" value="UVRD_HELICASE_ATP_BIND"/>
    <property type="match status" value="1"/>
</dbReference>
<dbReference type="Gene3D" id="1.10.486.10">
    <property type="entry name" value="PCRA, domain 4"/>
    <property type="match status" value="1"/>
</dbReference>
<keyword evidence="10" id="KW-0234">DNA repair</keyword>
<comment type="catalytic activity">
    <reaction evidence="14">
        <text>ATP + H2O = ADP + phosphate + H(+)</text>
        <dbReference type="Rhea" id="RHEA:13065"/>
        <dbReference type="ChEBI" id="CHEBI:15377"/>
        <dbReference type="ChEBI" id="CHEBI:15378"/>
        <dbReference type="ChEBI" id="CHEBI:30616"/>
        <dbReference type="ChEBI" id="CHEBI:43474"/>
        <dbReference type="ChEBI" id="CHEBI:456216"/>
        <dbReference type="EC" id="5.6.2.4"/>
    </reaction>
</comment>
<evidence type="ECO:0000256" key="13">
    <source>
        <dbReference type="ARBA" id="ARBA00034808"/>
    </source>
</evidence>
<dbReference type="InterPro" id="IPR038726">
    <property type="entry name" value="PDDEXK_AddAB-type"/>
</dbReference>
<dbReference type="Pfam" id="PF12705">
    <property type="entry name" value="PDDEXK_1"/>
    <property type="match status" value="1"/>
</dbReference>
<proteinExistence type="inferred from homology"/>
<evidence type="ECO:0000256" key="11">
    <source>
        <dbReference type="ARBA" id="ARBA00023235"/>
    </source>
</evidence>
<dbReference type="Proteomes" id="UP000327039">
    <property type="component" value="Unassembled WGS sequence"/>
</dbReference>
<dbReference type="InterPro" id="IPR000212">
    <property type="entry name" value="DNA_helicase_UvrD/REP"/>
</dbReference>
<dbReference type="RefSeq" id="WP_150418865.1">
    <property type="nucleotide sequence ID" value="NZ_VYRZ01000002.1"/>
</dbReference>
<dbReference type="Pfam" id="PF00580">
    <property type="entry name" value="UvrD-helicase"/>
    <property type="match status" value="1"/>
</dbReference>